<keyword evidence="2" id="KW-1185">Reference proteome</keyword>
<organism evidence="1 2">
    <name type="scientific">Coemansia helicoidea</name>
    <dbReference type="NCBI Taxonomy" id="1286919"/>
    <lineage>
        <taxon>Eukaryota</taxon>
        <taxon>Fungi</taxon>
        <taxon>Fungi incertae sedis</taxon>
        <taxon>Zoopagomycota</taxon>
        <taxon>Kickxellomycotina</taxon>
        <taxon>Kickxellomycetes</taxon>
        <taxon>Kickxellales</taxon>
        <taxon>Kickxellaceae</taxon>
        <taxon>Coemansia</taxon>
    </lineage>
</organism>
<comment type="caution">
    <text evidence="1">The sequence shown here is derived from an EMBL/GenBank/DDBJ whole genome shotgun (WGS) entry which is preliminary data.</text>
</comment>
<reference evidence="1" key="1">
    <citation type="submission" date="2022-07" db="EMBL/GenBank/DDBJ databases">
        <title>Phylogenomic reconstructions and comparative analyses of Kickxellomycotina fungi.</title>
        <authorList>
            <person name="Reynolds N.K."/>
            <person name="Stajich J.E."/>
            <person name="Barry K."/>
            <person name="Grigoriev I.V."/>
            <person name="Crous P."/>
            <person name="Smith M.E."/>
        </authorList>
    </citation>
    <scope>NUCLEOTIDE SEQUENCE</scope>
    <source>
        <strain evidence="1">BCRC 34780</strain>
    </source>
</reference>
<accession>A0ACC1LGJ6</accession>
<dbReference type="Proteomes" id="UP001140087">
    <property type="component" value="Unassembled WGS sequence"/>
</dbReference>
<evidence type="ECO:0000313" key="2">
    <source>
        <dbReference type="Proteomes" id="UP001140087"/>
    </source>
</evidence>
<proteinExistence type="predicted"/>
<protein>
    <submittedName>
        <fullName evidence="1">Uncharacterized protein</fullName>
    </submittedName>
</protein>
<gene>
    <name evidence="1" type="ORF">H4R21_000086</name>
</gene>
<evidence type="ECO:0000313" key="1">
    <source>
        <dbReference type="EMBL" id="KAJ2808340.1"/>
    </source>
</evidence>
<name>A0ACC1LGJ6_9FUNG</name>
<dbReference type="EMBL" id="JANBUN010000004">
    <property type="protein sequence ID" value="KAJ2808340.1"/>
    <property type="molecule type" value="Genomic_DNA"/>
</dbReference>
<sequence length="982" mass="107062">MGLKPDVSALSASGGSSADGCAAPGADKPKGPDKPVGAGRRSEAPSKARLPLQGTASRRRVAGVCGHAGAAMATGDRAAVPRDSSGAAVGSGGAGLLGDNGLLPTTLTPTHYAIHLHPDLASGAVAGAVAIDAAANRRTRTIVLHAKAITIGAVAVYAAGDPPTAAPLAISRGVAYDAAMETAAIQLTDAIGGSGGPVAVWIHISFVAQLSSGMYGLYRCKYRDRAGNAAHMLVTQFQAKCARLVFPCWDEPAIKAEFTLSLTVPVSHTALSNMPVLHTTALGDLKTVVFERSPRMSTYLLALASGELSYIEAVSNSGVGRAPIVCRVYTAPGDIEKVRFSLDTAVRVLERLVELFGNAYPLPKLDLVAVPELEAGGMENWGLIFFRTVRLFITAQTSLWIRQKAVYVIAHELSHQWFGNLVTMAWWDDLWLNEGFATWIGIYITDQLYPEWNRWDNFTIEDRQAALSADSLKSSHPIHVEIKGSADIDQVFDSITYYKGCSLIRMLSAHLGIDVFMAGVRAYLVAHEYSTATTHDLWRALERVSGQDIGSMMRCWTTHAGYPVVTVDDDFAAGRVRLVQHRYLHSGRPTAEEDAVVWWVPLGLVSSCTGGGADGVVRAIMHERSGSFAIPGGAAARWFKLNHDNTGLYRVCYSPGALLRLAEAFRAGELRTVDIVGVLNDMVALVTSGYMRTSTLLDMLGHFREASGYAVWQIIGYFLEMVFVTWADTSQRLRDEILAMARSLFAPKAAALGWTPAQSDPPPLARLRAVSIPRAAWAGDRAVIDSACAFFAEFYRAPDRKPFHHDFTASVFEIAVRDGPDANYDCVREMYEDSRRWQLSEDHRMAALGAMACSRDERRLLQTLEYALSDKVLPQDLNIVIGFMVSSNHRSKHTLWHWLCANYHRIVARLGECSALLGHVVGTVIGDFASDEMAAEIERWFADKHTAAFDRTIPQSLEVIRIRAAWHRRDQDDVVRWFAAHS</sequence>